<gene>
    <name evidence="1" type="ORF">XNOV1_A015490</name>
</gene>
<dbReference type="Proteomes" id="UP001178508">
    <property type="component" value="Chromosome 7"/>
</dbReference>
<dbReference type="EMBL" id="OY660870">
    <property type="protein sequence ID" value="CAJ1059883.1"/>
    <property type="molecule type" value="Genomic_DNA"/>
</dbReference>
<evidence type="ECO:0000313" key="2">
    <source>
        <dbReference type="Proteomes" id="UP001178508"/>
    </source>
</evidence>
<dbReference type="AlphaFoldDB" id="A0AAV1FFN0"/>
<reference evidence="1" key="1">
    <citation type="submission" date="2023-08" db="EMBL/GenBank/DDBJ databases">
        <authorList>
            <person name="Alioto T."/>
            <person name="Alioto T."/>
            <person name="Gomez Garrido J."/>
        </authorList>
    </citation>
    <scope>NUCLEOTIDE SEQUENCE</scope>
</reference>
<protein>
    <submittedName>
        <fullName evidence="1">Uncharacterized protein</fullName>
    </submittedName>
</protein>
<name>A0AAV1FFN0_XYRNO</name>
<keyword evidence="2" id="KW-1185">Reference proteome</keyword>
<accession>A0AAV1FFN0</accession>
<proteinExistence type="predicted"/>
<organism evidence="1 2">
    <name type="scientific">Xyrichtys novacula</name>
    <name type="common">Pearly razorfish</name>
    <name type="synonym">Hemipteronotus novacula</name>
    <dbReference type="NCBI Taxonomy" id="13765"/>
    <lineage>
        <taxon>Eukaryota</taxon>
        <taxon>Metazoa</taxon>
        <taxon>Chordata</taxon>
        <taxon>Craniata</taxon>
        <taxon>Vertebrata</taxon>
        <taxon>Euteleostomi</taxon>
        <taxon>Actinopterygii</taxon>
        <taxon>Neopterygii</taxon>
        <taxon>Teleostei</taxon>
        <taxon>Neoteleostei</taxon>
        <taxon>Acanthomorphata</taxon>
        <taxon>Eupercaria</taxon>
        <taxon>Labriformes</taxon>
        <taxon>Labridae</taxon>
        <taxon>Xyrichtys</taxon>
    </lineage>
</organism>
<sequence length="140" mass="15823">MSHVSGPRAHADAPLLVFMPNQSPITVLDLILPFLHANGMRRPSFNQHPSVPLHEHSLVGMRRMLCHSLRNLNKKEGLFLVGSHTFNQMSSGHFSKVVKLHVSFTETKVHLLNFDLWHLVSTFSSCPALTTKAKKETFFE</sequence>
<evidence type="ECO:0000313" key="1">
    <source>
        <dbReference type="EMBL" id="CAJ1059883.1"/>
    </source>
</evidence>